<dbReference type="InterPro" id="IPR007630">
    <property type="entry name" value="RNA_pol_sigma70_r4"/>
</dbReference>
<gene>
    <name evidence="10" type="ORF">GCM10011512_02510</name>
</gene>
<dbReference type="NCBIfam" id="TIGR02937">
    <property type="entry name" value="sigma70-ECF"/>
    <property type="match status" value="1"/>
</dbReference>
<dbReference type="Proteomes" id="UP000597761">
    <property type="component" value="Unassembled WGS sequence"/>
</dbReference>
<dbReference type="InterPro" id="IPR039425">
    <property type="entry name" value="RNA_pol_sigma-70-like"/>
</dbReference>
<dbReference type="InterPro" id="IPR007627">
    <property type="entry name" value="RNA_pol_sigma70_r2"/>
</dbReference>
<dbReference type="RefSeq" id="WP_188665115.1">
    <property type="nucleotide sequence ID" value="NZ_BMJI01000001.1"/>
</dbReference>
<evidence type="ECO:0000256" key="2">
    <source>
        <dbReference type="ARBA" id="ARBA00023015"/>
    </source>
</evidence>
<evidence type="ECO:0000313" key="10">
    <source>
        <dbReference type="EMBL" id="GGC79357.1"/>
    </source>
</evidence>
<evidence type="ECO:0000259" key="8">
    <source>
        <dbReference type="Pfam" id="PF04542"/>
    </source>
</evidence>
<evidence type="ECO:0000256" key="7">
    <source>
        <dbReference type="SAM" id="MobiDB-lite"/>
    </source>
</evidence>
<dbReference type="Gene3D" id="1.10.1740.10">
    <property type="match status" value="1"/>
</dbReference>
<feature type="domain" description="RNA polymerase sigma-70 region 2" evidence="8">
    <location>
        <begin position="28"/>
        <end position="94"/>
    </location>
</feature>
<proteinExistence type="inferred from homology"/>
<keyword evidence="4 6" id="KW-0238">DNA-binding</keyword>
<name>A0ABQ1NKB5_9MICC</name>
<comment type="similarity">
    <text evidence="1 6">Belongs to the sigma-70 factor family. ECF subfamily.</text>
</comment>
<accession>A0ABQ1NKB5</accession>
<evidence type="ECO:0000256" key="4">
    <source>
        <dbReference type="ARBA" id="ARBA00023125"/>
    </source>
</evidence>
<dbReference type="InterPro" id="IPR036388">
    <property type="entry name" value="WH-like_DNA-bd_sf"/>
</dbReference>
<reference evidence="11" key="1">
    <citation type="journal article" date="2019" name="Int. J. Syst. Evol. Microbiol.">
        <title>The Global Catalogue of Microorganisms (GCM) 10K type strain sequencing project: providing services to taxonomists for standard genome sequencing and annotation.</title>
        <authorList>
            <consortium name="The Broad Institute Genomics Platform"/>
            <consortium name="The Broad Institute Genome Sequencing Center for Infectious Disease"/>
            <person name="Wu L."/>
            <person name="Ma J."/>
        </authorList>
    </citation>
    <scope>NUCLEOTIDE SEQUENCE [LARGE SCALE GENOMIC DNA]</scope>
    <source>
        <strain evidence="11">CGMCC 1.15480</strain>
    </source>
</reference>
<dbReference type="PROSITE" id="PS01063">
    <property type="entry name" value="SIGMA70_ECF"/>
    <property type="match status" value="1"/>
</dbReference>
<keyword evidence="11" id="KW-1185">Reference proteome</keyword>
<dbReference type="Gene3D" id="1.10.10.10">
    <property type="entry name" value="Winged helix-like DNA-binding domain superfamily/Winged helix DNA-binding domain"/>
    <property type="match status" value="1"/>
</dbReference>
<evidence type="ECO:0000259" key="9">
    <source>
        <dbReference type="Pfam" id="PF04545"/>
    </source>
</evidence>
<keyword evidence="5 6" id="KW-0804">Transcription</keyword>
<feature type="compositionally biased region" description="Basic and acidic residues" evidence="7">
    <location>
        <begin position="94"/>
        <end position="103"/>
    </location>
</feature>
<comment type="caution">
    <text evidence="10">The sequence shown here is derived from an EMBL/GenBank/DDBJ whole genome shotgun (WGS) entry which is preliminary data.</text>
</comment>
<dbReference type="InterPro" id="IPR000838">
    <property type="entry name" value="RNA_pol_sigma70_ECF_CS"/>
</dbReference>
<dbReference type="PANTHER" id="PTHR43133:SF62">
    <property type="entry name" value="RNA POLYMERASE SIGMA FACTOR SIGZ"/>
    <property type="match status" value="1"/>
</dbReference>
<feature type="region of interest" description="Disordered" evidence="7">
    <location>
        <begin position="94"/>
        <end position="116"/>
    </location>
</feature>
<organism evidence="10 11">
    <name type="scientific">Tersicoccus solisilvae</name>
    <dbReference type="NCBI Taxonomy" id="1882339"/>
    <lineage>
        <taxon>Bacteria</taxon>
        <taxon>Bacillati</taxon>
        <taxon>Actinomycetota</taxon>
        <taxon>Actinomycetes</taxon>
        <taxon>Micrococcales</taxon>
        <taxon>Micrococcaceae</taxon>
        <taxon>Tersicoccus</taxon>
    </lineage>
</organism>
<dbReference type="Pfam" id="PF04542">
    <property type="entry name" value="Sigma70_r2"/>
    <property type="match status" value="1"/>
</dbReference>
<protein>
    <recommendedName>
        <fullName evidence="6">RNA polymerase sigma factor</fullName>
    </recommendedName>
</protein>
<evidence type="ECO:0000256" key="1">
    <source>
        <dbReference type="ARBA" id="ARBA00010641"/>
    </source>
</evidence>
<dbReference type="InterPro" id="IPR013325">
    <property type="entry name" value="RNA_pol_sigma_r2"/>
</dbReference>
<evidence type="ECO:0000313" key="11">
    <source>
        <dbReference type="Proteomes" id="UP000597761"/>
    </source>
</evidence>
<dbReference type="Pfam" id="PF04545">
    <property type="entry name" value="Sigma70_r4"/>
    <property type="match status" value="1"/>
</dbReference>
<keyword evidence="2 6" id="KW-0805">Transcription regulation</keyword>
<dbReference type="PANTHER" id="PTHR43133">
    <property type="entry name" value="RNA POLYMERASE ECF-TYPE SIGMA FACTO"/>
    <property type="match status" value="1"/>
</dbReference>
<sequence length="190" mass="21459">MKHTAPVWDAAADPRFREGDPEVLERAFHHCGALVRGLALRAVRDPHLADDVVQDVFVRAWTYRASFDPERAPLPAWIIGITRRVIADRARQAATDRDRTADLDDREAEAAGPTEDEVEAAVTRLMVRDVLATLPDPPLSFLHLAFYEDLTHRQIADRTGVPLGTVKSHLRRGLLDLRRRMEESREASGW</sequence>
<dbReference type="SUPFAM" id="SSF88659">
    <property type="entry name" value="Sigma3 and sigma4 domains of RNA polymerase sigma factors"/>
    <property type="match status" value="1"/>
</dbReference>
<dbReference type="SUPFAM" id="SSF88946">
    <property type="entry name" value="Sigma2 domain of RNA polymerase sigma factors"/>
    <property type="match status" value="1"/>
</dbReference>
<dbReference type="EMBL" id="BMJI01000001">
    <property type="protein sequence ID" value="GGC79357.1"/>
    <property type="molecule type" value="Genomic_DNA"/>
</dbReference>
<dbReference type="InterPro" id="IPR013324">
    <property type="entry name" value="RNA_pol_sigma_r3/r4-like"/>
</dbReference>
<evidence type="ECO:0000256" key="5">
    <source>
        <dbReference type="ARBA" id="ARBA00023163"/>
    </source>
</evidence>
<evidence type="ECO:0000256" key="6">
    <source>
        <dbReference type="RuleBase" id="RU000716"/>
    </source>
</evidence>
<keyword evidence="3 6" id="KW-0731">Sigma factor</keyword>
<feature type="domain" description="RNA polymerase sigma-70 region 4" evidence="9">
    <location>
        <begin position="131"/>
        <end position="178"/>
    </location>
</feature>
<evidence type="ECO:0000256" key="3">
    <source>
        <dbReference type="ARBA" id="ARBA00023082"/>
    </source>
</evidence>
<dbReference type="InterPro" id="IPR014284">
    <property type="entry name" value="RNA_pol_sigma-70_dom"/>
</dbReference>